<keyword evidence="2" id="KW-1185">Reference proteome</keyword>
<dbReference type="AlphaFoldDB" id="A0A518JZL5"/>
<dbReference type="Proteomes" id="UP000315082">
    <property type="component" value="Chromosome"/>
</dbReference>
<proteinExistence type="predicted"/>
<dbReference type="KEGG" id="rcf:Poly24_46480"/>
<accession>A0A518JZL5</accession>
<organism evidence="1 2">
    <name type="scientific">Rosistilla carotiformis</name>
    <dbReference type="NCBI Taxonomy" id="2528017"/>
    <lineage>
        <taxon>Bacteria</taxon>
        <taxon>Pseudomonadati</taxon>
        <taxon>Planctomycetota</taxon>
        <taxon>Planctomycetia</taxon>
        <taxon>Pirellulales</taxon>
        <taxon>Pirellulaceae</taxon>
        <taxon>Rosistilla</taxon>
    </lineage>
</organism>
<reference evidence="1 2" key="1">
    <citation type="submission" date="2019-02" db="EMBL/GenBank/DDBJ databases">
        <title>Deep-cultivation of Planctomycetes and their phenomic and genomic characterization uncovers novel biology.</title>
        <authorList>
            <person name="Wiegand S."/>
            <person name="Jogler M."/>
            <person name="Boedeker C."/>
            <person name="Pinto D."/>
            <person name="Vollmers J."/>
            <person name="Rivas-Marin E."/>
            <person name="Kohn T."/>
            <person name="Peeters S.H."/>
            <person name="Heuer A."/>
            <person name="Rast P."/>
            <person name="Oberbeckmann S."/>
            <person name="Bunk B."/>
            <person name="Jeske O."/>
            <person name="Meyerdierks A."/>
            <person name="Storesund J.E."/>
            <person name="Kallscheuer N."/>
            <person name="Luecker S."/>
            <person name="Lage O.M."/>
            <person name="Pohl T."/>
            <person name="Merkel B.J."/>
            <person name="Hornburger P."/>
            <person name="Mueller R.-W."/>
            <person name="Bruemmer F."/>
            <person name="Labrenz M."/>
            <person name="Spormann A.M."/>
            <person name="Op den Camp H."/>
            <person name="Overmann J."/>
            <person name="Amann R."/>
            <person name="Jetten M.S.M."/>
            <person name="Mascher T."/>
            <person name="Medema M.H."/>
            <person name="Devos D.P."/>
            <person name="Kaster A.-K."/>
            <person name="Ovreas L."/>
            <person name="Rohde M."/>
            <person name="Galperin M.Y."/>
            <person name="Jogler C."/>
        </authorList>
    </citation>
    <scope>NUCLEOTIDE SEQUENCE [LARGE SCALE GENOMIC DNA]</scope>
    <source>
        <strain evidence="1 2">Poly24</strain>
    </source>
</reference>
<dbReference type="EMBL" id="CP036348">
    <property type="protein sequence ID" value="QDV70915.1"/>
    <property type="molecule type" value="Genomic_DNA"/>
</dbReference>
<name>A0A518JZL5_9BACT</name>
<evidence type="ECO:0000313" key="2">
    <source>
        <dbReference type="Proteomes" id="UP000315082"/>
    </source>
</evidence>
<evidence type="ECO:0000313" key="1">
    <source>
        <dbReference type="EMBL" id="QDV70915.1"/>
    </source>
</evidence>
<gene>
    <name evidence="1" type="ORF">Poly24_46480</name>
</gene>
<protein>
    <submittedName>
        <fullName evidence="1">Uncharacterized protein</fullName>
    </submittedName>
</protein>
<sequence>MRSVDPFETMAIKITWKTTPEISPLYAAAAVASGMPVADPQLAGLIGASVQSISDRLAVADLDVDRFWNGLIAAGDRPRDHRARVEAALLQAGCGELAADSIAPTISGQLADLKIAYAEAFPKLSEQLPLRARVLQEQWEARGPGLIAVIGKLTHRDLMPKKGTVAFVQPALGGGGDASPETGLVWIEAVLANPFPDIPEVVRLGWLLARLGLGRKAASKLVDAKHLPDLAALALLPIVLEAARDVELLGDVELSRLMDAWNTRRINSNCTADSLNQWWSQMREGTTPFPVGLKALDRILTA</sequence>